<dbReference type="Gene3D" id="1.20.960.30">
    <property type="match status" value="1"/>
</dbReference>
<dbReference type="Pfam" id="PF08513">
    <property type="entry name" value="LisH"/>
    <property type="match status" value="1"/>
</dbReference>
<dbReference type="SUPFAM" id="SSF50978">
    <property type="entry name" value="WD40 repeat-like"/>
    <property type="match status" value="1"/>
</dbReference>
<evidence type="ECO:0000313" key="7">
    <source>
        <dbReference type="EMBL" id="KAJ8062429.1"/>
    </source>
</evidence>
<evidence type="ECO:0000256" key="5">
    <source>
        <dbReference type="PROSITE-ProRule" id="PRU00221"/>
    </source>
</evidence>
<keyword evidence="2 5" id="KW-0853">WD repeat</keyword>
<evidence type="ECO:0000256" key="3">
    <source>
        <dbReference type="ARBA" id="ARBA00022737"/>
    </source>
</evidence>
<dbReference type="InterPro" id="IPR001680">
    <property type="entry name" value="WD40_rpt"/>
</dbReference>
<dbReference type="GO" id="GO:0006357">
    <property type="term" value="P:regulation of transcription by RNA polymerase II"/>
    <property type="evidence" value="ECO:0007669"/>
    <property type="project" value="TreeGrafter"/>
</dbReference>
<dbReference type="PROSITE" id="PS50896">
    <property type="entry name" value="LISH"/>
    <property type="match status" value="1"/>
</dbReference>
<dbReference type="PANTHER" id="PTHR22846:SF2">
    <property type="entry name" value="F-BOX-LIKE_WD REPEAT-CONTAINING PROTEIN EBI"/>
    <property type="match status" value="1"/>
</dbReference>
<accession>A0A9X0AGI8</accession>
<reference evidence="7" key="1">
    <citation type="submission" date="2022-11" db="EMBL/GenBank/DDBJ databases">
        <title>Genome Resource of Sclerotinia nivalis Strain SnTB1, a Plant Pathogen Isolated from American Ginseng.</title>
        <authorList>
            <person name="Fan S."/>
        </authorList>
    </citation>
    <scope>NUCLEOTIDE SEQUENCE</scope>
    <source>
        <strain evidence="7">SnTB1</strain>
    </source>
</reference>
<evidence type="ECO:0000256" key="6">
    <source>
        <dbReference type="SAM" id="MobiDB-lite"/>
    </source>
</evidence>
<dbReference type="GO" id="GO:0003714">
    <property type="term" value="F:transcription corepressor activity"/>
    <property type="evidence" value="ECO:0007669"/>
    <property type="project" value="InterPro"/>
</dbReference>
<comment type="subcellular location">
    <subcellularLocation>
        <location evidence="1">Nucleus</location>
    </subcellularLocation>
</comment>
<evidence type="ECO:0000256" key="2">
    <source>
        <dbReference type="ARBA" id="ARBA00022574"/>
    </source>
</evidence>
<dbReference type="InterPro" id="IPR045183">
    <property type="entry name" value="Ebi-like"/>
</dbReference>
<dbReference type="Gene3D" id="2.130.10.10">
    <property type="entry name" value="YVTN repeat-like/Quinoprotein amine dehydrogenase"/>
    <property type="match status" value="1"/>
</dbReference>
<dbReference type="InterPro" id="IPR006594">
    <property type="entry name" value="LisH"/>
</dbReference>
<dbReference type="PANTHER" id="PTHR22846">
    <property type="entry name" value="WD40 REPEAT PROTEIN"/>
    <property type="match status" value="1"/>
</dbReference>
<evidence type="ECO:0000256" key="1">
    <source>
        <dbReference type="ARBA" id="ARBA00004123"/>
    </source>
</evidence>
<dbReference type="Pfam" id="PF00400">
    <property type="entry name" value="WD40"/>
    <property type="match status" value="1"/>
</dbReference>
<feature type="compositionally biased region" description="Polar residues" evidence="6">
    <location>
        <begin position="591"/>
        <end position="600"/>
    </location>
</feature>
<feature type="region of interest" description="Disordered" evidence="6">
    <location>
        <begin position="583"/>
        <end position="603"/>
    </location>
</feature>
<dbReference type="SMART" id="SM00320">
    <property type="entry name" value="WD40"/>
    <property type="match status" value="5"/>
</dbReference>
<feature type="region of interest" description="Disordered" evidence="6">
    <location>
        <begin position="126"/>
        <end position="204"/>
    </location>
</feature>
<evidence type="ECO:0008006" key="9">
    <source>
        <dbReference type="Google" id="ProtNLM"/>
    </source>
</evidence>
<organism evidence="7 8">
    <name type="scientific">Sclerotinia nivalis</name>
    <dbReference type="NCBI Taxonomy" id="352851"/>
    <lineage>
        <taxon>Eukaryota</taxon>
        <taxon>Fungi</taxon>
        <taxon>Dikarya</taxon>
        <taxon>Ascomycota</taxon>
        <taxon>Pezizomycotina</taxon>
        <taxon>Leotiomycetes</taxon>
        <taxon>Helotiales</taxon>
        <taxon>Sclerotiniaceae</taxon>
        <taxon>Sclerotinia</taxon>
    </lineage>
</organism>
<gene>
    <name evidence="7" type="ORF">OCU04_008969</name>
</gene>
<feature type="compositionally biased region" description="Low complexity" evidence="6">
    <location>
        <begin position="147"/>
        <end position="162"/>
    </location>
</feature>
<keyword evidence="4" id="KW-0539">Nucleus</keyword>
<comment type="caution">
    <text evidence="7">The sequence shown here is derived from an EMBL/GenBank/DDBJ whole genome shotgun (WGS) entry which is preliminary data.</text>
</comment>
<evidence type="ECO:0000313" key="8">
    <source>
        <dbReference type="Proteomes" id="UP001152300"/>
    </source>
</evidence>
<dbReference type="OrthoDB" id="1367865at2759"/>
<proteinExistence type="predicted"/>
<feature type="repeat" description="WD" evidence="5">
    <location>
        <begin position="489"/>
        <end position="539"/>
    </location>
</feature>
<dbReference type="GO" id="GO:0034967">
    <property type="term" value="C:Set3 complex"/>
    <property type="evidence" value="ECO:0007669"/>
    <property type="project" value="TreeGrafter"/>
</dbReference>
<dbReference type="Proteomes" id="UP001152300">
    <property type="component" value="Unassembled WGS sequence"/>
</dbReference>
<sequence>MTKETLTSDKVNYLIWKYFLESGYEEAARHLSKEWDVKQPELLPFAPHVGKHALVSVLNKGLLYDAYNREASWAFRQHQGLPQNVSELPMGVFGPLETTNRTIPIIASPQETPNNNEDPEIARKHQLEEESNSISNGPPGKKPRLTNGYENGISNGSSNGISNGNGSGNGNGSVNYYESASTPMEIDGDQNGDGHAYPSPEQLPSPITATNGPEKGTQYDKVSNLKTETIYLDLLDDNVSKSTILYRCEWNPRIPHCLAAGGTDSLARMWDLSRTVTDQSNGSNTLPNASDMNGNGSYPPCTHLLEPLAPRTTIVNELTWSSDGNHILVASEQSEGTANVAVWSVKGQLLHTSAPMESPVISVRWNFSNTLFLSISPITVTPNAIGTAVTITSMTDFRTIQYTLPSVPLLEYPLEALWMSDEDFIVYGGEFLEIFRITDGIVEHVMKLEHRDQHRLSHATFDRVSKLLATGSESGMIDIWDEHGRSRTFNAHTGPITSLVWQPLPPNTMNENGERLLASSSEDGAISIWNAISSEPKQKCSMTIDSTSIFTVKFTPDGAFIAGATSDRVFIWKVDDTYIPRATWNRPPGNGWQTPQSNESNGEDEYVLSWDANGQKLAYGCSSVLAIINFSR</sequence>
<keyword evidence="3" id="KW-0677">Repeat</keyword>
<name>A0A9X0AGI8_9HELO</name>
<dbReference type="AlphaFoldDB" id="A0A9X0AGI8"/>
<evidence type="ECO:0000256" key="4">
    <source>
        <dbReference type="ARBA" id="ARBA00023242"/>
    </source>
</evidence>
<dbReference type="InterPro" id="IPR015943">
    <property type="entry name" value="WD40/YVTN_repeat-like_dom_sf"/>
</dbReference>
<protein>
    <recommendedName>
        <fullName evidence="9">LisH domain-containing protein</fullName>
    </recommendedName>
</protein>
<dbReference type="PROSITE" id="PS50082">
    <property type="entry name" value="WD_REPEATS_2"/>
    <property type="match status" value="1"/>
</dbReference>
<dbReference type="EMBL" id="JAPEIS010000010">
    <property type="protein sequence ID" value="KAJ8062429.1"/>
    <property type="molecule type" value="Genomic_DNA"/>
</dbReference>
<dbReference type="InterPro" id="IPR036322">
    <property type="entry name" value="WD40_repeat_dom_sf"/>
</dbReference>
<keyword evidence="8" id="KW-1185">Reference proteome</keyword>